<evidence type="ECO:0000313" key="6">
    <source>
        <dbReference type="Proteomes" id="UP000693981"/>
    </source>
</evidence>
<organism evidence="5 6">
    <name type="scientific">Phytophthora boehmeriae</name>
    <dbReference type="NCBI Taxonomy" id="109152"/>
    <lineage>
        <taxon>Eukaryota</taxon>
        <taxon>Sar</taxon>
        <taxon>Stramenopiles</taxon>
        <taxon>Oomycota</taxon>
        <taxon>Peronosporomycetes</taxon>
        <taxon>Peronosporales</taxon>
        <taxon>Peronosporaceae</taxon>
        <taxon>Phytophthora</taxon>
    </lineage>
</organism>
<dbReference type="GO" id="GO:0005815">
    <property type="term" value="C:microtubule organizing center"/>
    <property type="evidence" value="ECO:0007669"/>
    <property type="project" value="TreeGrafter"/>
</dbReference>
<dbReference type="GO" id="GO:0051959">
    <property type="term" value="F:dynein light intermediate chain binding"/>
    <property type="evidence" value="ECO:0007669"/>
    <property type="project" value="TreeGrafter"/>
</dbReference>
<dbReference type="PANTHER" id="PTHR18947:SF28">
    <property type="entry name" value="GIRDIN, ISOFORM A"/>
    <property type="match status" value="1"/>
</dbReference>
<dbReference type="AlphaFoldDB" id="A0A8T1WN75"/>
<protein>
    <submittedName>
        <fullName evidence="5">Protein Hook 3</fullName>
    </submittedName>
</protein>
<evidence type="ECO:0000259" key="4">
    <source>
        <dbReference type="Pfam" id="PF19047"/>
    </source>
</evidence>
<dbReference type="GO" id="GO:0031122">
    <property type="term" value="P:cytoplasmic microtubule organization"/>
    <property type="evidence" value="ECO:0007669"/>
    <property type="project" value="InterPro"/>
</dbReference>
<dbReference type="PANTHER" id="PTHR18947">
    <property type="entry name" value="HOOK PROTEINS"/>
    <property type="match status" value="1"/>
</dbReference>
<sequence>MEDETAADADANEAASLMRWLSFYAVQSQERRVSTVRGLLQTAFPDALIASSKTKDDWSDVVTTLESFYEVQLAIDTVKLSTAEDSSDETLRVVLELALGAVVQCEAKATFVRDILKMNDSVQTDLMAVIEKVMAREVPILKSDDAHQENAAKSQQGESAELFSGNEKEDVNETSNSDSRLYLSRNAALQRATRENDILKDENIHLARDLENAGKKLSDTEMANRELVSTIQQLREQLDVDVLRKERSLRALYDKQMHSLQHELDAAKVELRDKTVLTSEVSALRDEVDLLRPLAEKMTKVDSTVARYKAKIDELSGAKERLQRVEDTNAELVKKNLALETEITIAASWQRKLNEAKEENTVVEFRVSELQTLLAREREEHSLIRTELEIAQNSLKETSALNELRGAAEQQLSWVSAECNVFSALTMSGGISEFNPELMQKIARLEYENAELKKQIDGETSARIDTLLDEIEKLSRLKRSFEKKYFDTDRALQSTQHQLRRAKQQLASTITEFQVAVRLQTERQELENAVVVLEAKVILLEKERNHVSTQEQRKRGAKDEILRFSSQLNTQVSLMITELEKVLKENKELQTKCVKCNCSRGSPSRSEIVDSGQKAKKFYLRRIQQLEHEKETVEYKRREILLANAKLIQEQKQLHVKNVCLANEVSRLQESINHWLLRDERRKKKADLSRSQKNATVATCEEANPDEEVQRQQVENEGVTKRTRLLKLQQKSAHEKNLQTEAGSSQT</sequence>
<feature type="coiled-coil region" evidence="1">
    <location>
        <begin position="305"/>
        <end position="359"/>
    </location>
</feature>
<feature type="coiled-coil region" evidence="1">
    <location>
        <begin position="435"/>
        <end position="592"/>
    </location>
</feature>
<accession>A0A8T1WN75</accession>
<evidence type="ECO:0000259" key="3">
    <source>
        <dbReference type="Pfam" id="PF05622"/>
    </source>
</evidence>
<dbReference type="InterPro" id="IPR008636">
    <property type="entry name" value="Hook_C"/>
</dbReference>
<dbReference type="GO" id="GO:0030705">
    <property type="term" value="P:cytoskeleton-dependent intracellular transport"/>
    <property type="evidence" value="ECO:0007669"/>
    <property type="project" value="InterPro"/>
</dbReference>
<reference evidence="5" key="1">
    <citation type="submission" date="2021-02" db="EMBL/GenBank/DDBJ databases">
        <authorList>
            <person name="Palmer J.M."/>
        </authorList>
    </citation>
    <scope>NUCLEOTIDE SEQUENCE</scope>
    <source>
        <strain evidence="5">SCRP23</strain>
    </source>
</reference>
<proteinExistence type="predicted"/>
<dbReference type="GO" id="GO:0008017">
    <property type="term" value="F:microtubule binding"/>
    <property type="evidence" value="ECO:0007669"/>
    <property type="project" value="InterPro"/>
</dbReference>
<feature type="region of interest" description="Disordered" evidence="2">
    <location>
        <begin position="683"/>
        <end position="747"/>
    </location>
</feature>
<feature type="domain" description="Hook C-terminal" evidence="3">
    <location>
        <begin position="192"/>
        <end position="554"/>
    </location>
</feature>
<feature type="region of interest" description="Disordered" evidence="2">
    <location>
        <begin position="146"/>
        <end position="179"/>
    </location>
</feature>
<dbReference type="InterPro" id="IPR043936">
    <property type="entry name" value="HOOK_N"/>
</dbReference>
<keyword evidence="1" id="KW-0175">Coiled coil</keyword>
<dbReference type="Proteomes" id="UP000693981">
    <property type="component" value="Unassembled WGS sequence"/>
</dbReference>
<evidence type="ECO:0000256" key="2">
    <source>
        <dbReference type="SAM" id="MobiDB-lite"/>
    </source>
</evidence>
<evidence type="ECO:0000256" key="1">
    <source>
        <dbReference type="SAM" id="Coils"/>
    </source>
</evidence>
<name>A0A8T1WN75_9STRA</name>
<dbReference type="EMBL" id="JAGDFL010000240">
    <property type="protein sequence ID" value="KAG7394855.1"/>
    <property type="molecule type" value="Genomic_DNA"/>
</dbReference>
<evidence type="ECO:0000313" key="5">
    <source>
        <dbReference type="EMBL" id="KAG7394855.1"/>
    </source>
</evidence>
<dbReference type="OrthoDB" id="49395at2759"/>
<feature type="domain" description="HOOK N-terminal" evidence="4">
    <location>
        <begin position="82"/>
        <end position="130"/>
    </location>
</feature>
<dbReference type="Pfam" id="PF19047">
    <property type="entry name" value="HOOK_N"/>
    <property type="match status" value="1"/>
</dbReference>
<dbReference type="GO" id="GO:0005737">
    <property type="term" value="C:cytoplasm"/>
    <property type="evidence" value="ECO:0007669"/>
    <property type="project" value="TreeGrafter"/>
</dbReference>
<comment type="caution">
    <text evidence="5">The sequence shown here is derived from an EMBL/GenBank/DDBJ whole genome shotgun (WGS) entry which is preliminary data.</text>
</comment>
<gene>
    <name evidence="5" type="primary">HOOK3</name>
    <name evidence="5" type="ORF">PHYBOEH_004591</name>
</gene>
<dbReference type="Pfam" id="PF05622">
    <property type="entry name" value="HOOK"/>
    <property type="match status" value="1"/>
</dbReference>
<keyword evidence="6" id="KW-1185">Reference proteome</keyword>
<feature type="coiled-coil region" evidence="1">
    <location>
        <begin position="189"/>
        <end position="270"/>
    </location>
</feature>